<gene>
    <name evidence="1" type="ORF">FTUN_0059</name>
</gene>
<reference evidence="2" key="1">
    <citation type="submission" date="2020-05" db="EMBL/GenBank/DDBJ databases">
        <title>Frigoriglobus tundricola gen. nov., sp. nov., a psychrotolerant cellulolytic planctomycete of the family Gemmataceae with two divergent copies of 16S rRNA gene.</title>
        <authorList>
            <person name="Kulichevskaya I.S."/>
            <person name="Ivanova A.A."/>
            <person name="Naumoff D.G."/>
            <person name="Beletsky A.V."/>
            <person name="Rijpstra W.I.C."/>
            <person name="Sinninghe Damste J.S."/>
            <person name="Mardanov A.V."/>
            <person name="Ravin N.V."/>
            <person name="Dedysh S.N."/>
        </authorList>
    </citation>
    <scope>NUCLEOTIDE SEQUENCE [LARGE SCALE GENOMIC DNA]</scope>
    <source>
        <strain evidence="2">PL17</strain>
    </source>
</reference>
<keyword evidence="2" id="KW-1185">Reference proteome</keyword>
<protein>
    <submittedName>
        <fullName evidence="1">Uncharacterized protein</fullName>
    </submittedName>
</protein>
<dbReference type="AlphaFoldDB" id="A0A6M5YH39"/>
<accession>A0A6M5YH39</accession>
<dbReference type="EMBL" id="CP053452">
    <property type="protein sequence ID" value="QJW92563.1"/>
    <property type="molecule type" value="Genomic_DNA"/>
</dbReference>
<dbReference type="Proteomes" id="UP000503447">
    <property type="component" value="Chromosome"/>
</dbReference>
<name>A0A6M5YH39_9BACT</name>
<organism evidence="1 2">
    <name type="scientific">Frigoriglobus tundricola</name>
    <dbReference type="NCBI Taxonomy" id="2774151"/>
    <lineage>
        <taxon>Bacteria</taxon>
        <taxon>Pseudomonadati</taxon>
        <taxon>Planctomycetota</taxon>
        <taxon>Planctomycetia</taxon>
        <taxon>Gemmatales</taxon>
        <taxon>Gemmataceae</taxon>
        <taxon>Frigoriglobus</taxon>
    </lineage>
</organism>
<proteinExistence type="predicted"/>
<dbReference type="KEGG" id="ftj:FTUN_0059"/>
<sequence>MRFADRVGQVRSESLLEGSVPFLPASGFAGGIASKTVSQAGK</sequence>
<evidence type="ECO:0000313" key="2">
    <source>
        <dbReference type="Proteomes" id="UP000503447"/>
    </source>
</evidence>
<evidence type="ECO:0000313" key="1">
    <source>
        <dbReference type="EMBL" id="QJW92563.1"/>
    </source>
</evidence>